<keyword evidence="3" id="KW-1185">Reference proteome</keyword>
<sequence length="314" mass="34020">MKKILKTSVALLCCLAAAPALAFENDSAPYPVGTTSIGIASLPPIPGVFLLDQTDVAGAGYLTDSHGNKKEIPPFKVHSVSTTPRILISWPVTLPGNGRLYTQIVPPIVFLNTEVFGQKFHTAGVANFTITPFLGQWSVTRNFKIASGFDFILPTGAYSASKPAIASGYTTYSPVLSLRYNNPRGLDIGVSNRLFFNATNTRTNYHSGDAYMADYIAGWNIGHVELGVTGGWLQEYQRDSQYGAAIPGSRQEIFRIGPSITYSGRFLGKIPFIVNVNDQFDVISKNAPKENNFWVNIGFPLFAPPPPAPPVQSS</sequence>
<feature type="chain" id="PRO_5010306828" description="Transporter" evidence="1">
    <location>
        <begin position="23"/>
        <end position="314"/>
    </location>
</feature>
<dbReference type="STRING" id="1120923.SAMN02746095_02128"/>
<dbReference type="OrthoDB" id="109533at2"/>
<dbReference type="EMBL" id="BANC01000062">
    <property type="protein sequence ID" value="GAN80927.1"/>
    <property type="molecule type" value="Genomic_DNA"/>
</dbReference>
<dbReference type="InterPro" id="IPR025737">
    <property type="entry name" value="FApF"/>
</dbReference>
<feature type="signal peptide" evidence="1">
    <location>
        <begin position="1"/>
        <end position="22"/>
    </location>
</feature>
<dbReference type="RefSeq" id="WP_048879321.1">
    <property type="nucleotide sequence ID" value="NZ_BANC01000062.1"/>
</dbReference>
<dbReference type="AlphaFoldDB" id="A0A0D6PGY7"/>
<evidence type="ECO:0000313" key="3">
    <source>
        <dbReference type="Proteomes" id="UP000032668"/>
    </source>
</evidence>
<keyword evidence="1" id="KW-0732">Signal</keyword>
<accession>A0A0D6PGY7</accession>
<reference evidence="2 3" key="1">
    <citation type="submission" date="2012-11" db="EMBL/GenBank/DDBJ databases">
        <title>Whole genome sequence of Acidocella aminolytica 101 = DSM 11237.</title>
        <authorList>
            <person name="Azuma Y."/>
            <person name="Higashiura N."/>
            <person name="Hirakawa H."/>
            <person name="Matsushita K."/>
        </authorList>
    </citation>
    <scope>NUCLEOTIDE SEQUENCE [LARGE SCALE GENOMIC DNA]</scope>
    <source>
        <strain evidence="3">101 / DSM 11237</strain>
    </source>
</reference>
<comment type="caution">
    <text evidence="2">The sequence shown here is derived from an EMBL/GenBank/DDBJ whole genome shotgun (WGS) entry which is preliminary data.</text>
</comment>
<evidence type="ECO:0000256" key="1">
    <source>
        <dbReference type="SAM" id="SignalP"/>
    </source>
</evidence>
<gene>
    <name evidence="2" type="ORF">Aam_063_004</name>
</gene>
<evidence type="ECO:0000313" key="2">
    <source>
        <dbReference type="EMBL" id="GAN80927.1"/>
    </source>
</evidence>
<dbReference type="Pfam" id="PF13557">
    <property type="entry name" value="Phenol_MetA_deg"/>
    <property type="match status" value="1"/>
</dbReference>
<protein>
    <recommendedName>
        <fullName evidence="4">Transporter</fullName>
    </recommendedName>
</protein>
<proteinExistence type="predicted"/>
<name>A0A0D6PGY7_9PROT</name>
<organism evidence="2 3">
    <name type="scientific">Acidocella aminolytica 101 = DSM 11237</name>
    <dbReference type="NCBI Taxonomy" id="1120923"/>
    <lineage>
        <taxon>Bacteria</taxon>
        <taxon>Pseudomonadati</taxon>
        <taxon>Pseudomonadota</taxon>
        <taxon>Alphaproteobacteria</taxon>
        <taxon>Acetobacterales</taxon>
        <taxon>Acidocellaceae</taxon>
        <taxon>Acidocella</taxon>
    </lineage>
</organism>
<dbReference type="Proteomes" id="UP000032668">
    <property type="component" value="Unassembled WGS sequence"/>
</dbReference>
<evidence type="ECO:0008006" key="4">
    <source>
        <dbReference type="Google" id="ProtNLM"/>
    </source>
</evidence>